<dbReference type="Pfam" id="PF13302">
    <property type="entry name" value="Acetyltransf_3"/>
    <property type="match status" value="1"/>
</dbReference>
<dbReference type="PANTHER" id="PTHR43610:SF1">
    <property type="entry name" value="N-ACETYLTRANSFERASE DOMAIN-CONTAINING PROTEIN"/>
    <property type="match status" value="1"/>
</dbReference>
<dbReference type="AlphaFoldDB" id="A0A2Z4J3C3"/>
<evidence type="ECO:0000313" key="3">
    <source>
        <dbReference type="Proteomes" id="UP000249616"/>
    </source>
</evidence>
<dbReference type="RefSeq" id="WP_112439542.1">
    <property type="nucleotide sequence ID" value="NZ_CP030073.1"/>
</dbReference>
<dbReference type="EMBL" id="CP030073">
    <property type="protein sequence ID" value="AWW39490.1"/>
    <property type="molecule type" value="Genomic_DNA"/>
</dbReference>
<gene>
    <name evidence="2" type="ORF">DN051_24875</name>
</gene>
<dbReference type="Proteomes" id="UP000249616">
    <property type="component" value="Chromosome"/>
</dbReference>
<reference evidence="2 3" key="1">
    <citation type="journal article" date="2019" name="Int. J. Syst. Evol. Microbiol.">
        <title>Streptomyces cadmiisoli sp. nov., a novel actinomycete isolated from cadmium-contaminated soil.</title>
        <authorList>
            <person name="Li K."/>
            <person name="Tang X."/>
            <person name="Zhao J."/>
            <person name="Guo Y."/>
            <person name="Tang Y."/>
            <person name="Gao J."/>
        </authorList>
    </citation>
    <scope>NUCLEOTIDE SEQUENCE [LARGE SCALE GENOMIC DNA]</scope>
    <source>
        <strain evidence="2 3">ZFG47</strain>
    </source>
</reference>
<organism evidence="2 3">
    <name type="scientific">Streptomyces cadmiisoli</name>
    <dbReference type="NCBI Taxonomy" id="2184053"/>
    <lineage>
        <taxon>Bacteria</taxon>
        <taxon>Bacillati</taxon>
        <taxon>Actinomycetota</taxon>
        <taxon>Actinomycetes</taxon>
        <taxon>Kitasatosporales</taxon>
        <taxon>Streptomycetaceae</taxon>
        <taxon>Streptomyces</taxon>
        <taxon>Streptomyces aurantiacus group</taxon>
    </lineage>
</organism>
<dbReference type="KEGG" id="scad:DN051_24875"/>
<dbReference type="InterPro" id="IPR016181">
    <property type="entry name" value="Acyl_CoA_acyltransferase"/>
</dbReference>
<protein>
    <submittedName>
        <fullName evidence="2">GNAT family N-acetyltransferase</fullName>
    </submittedName>
</protein>
<dbReference type="Gene3D" id="3.40.630.30">
    <property type="match status" value="1"/>
</dbReference>
<dbReference type="PROSITE" id="PS51186">
    <property type="entry name" value="GNAT"/>
    <property type="match status" value="1"/>
</dbReference>
<feature type="domain" description="N-acetyltransferase" evidence="1">
    <location>
        <begin position="14"/>
        <end position="177"/>
    </location>
</feature>
<keyword evidence="2" id="KW-0808">Transferase</keyword>
<evidence type="ECO:0000259" key="1">
    <source>
        <dbReference type="PROSITE" id="PS51186"/>
    </source>
</evidence>
<dbReference type="InterPro" id="IPR000182">
    <property type="entry name" value="GNAT_dom"/>
</dbReference>
<dbReference type="SUPFAM" id="SSF55729">
    <property type="entry name" value="Acyl-CoA N-acyltransferases (Nat)"/>
    <property type="match status" value="1"/>
</dbReference>
<sequence>MDFSVKPVLTGEKVVLRPFTEDDAEAVWEILHDPEVVRFTFEPSTEITREGLRAWYGSRAGQSDRLDLAVTDRHTGEPVGEVVLNEWNPEARSCNFRTLIGPRGRGRGLGTEATRLIVGHGFEQLGLHRIELAAYGTNHRALRVYEKVGFVREGVRREAAWRDGEWVDEVLMAVLDREWAGHRGSVRVSPTAR</sequence>
<accession>A0A2Z4J3C3</accession>
<proteinExistence type="predicted"/>
<name>A0A2Z4J3C3_9ACTN</name>
<keyword evidence="3" id="KW-1185">Reference proteome</keyword>
<dbReference type="PANTHER" id="PTHR43610">
    <property type="entry name" value="BLL6696 PROTEIN"/>
    <property type="match status" value="1"/>
</dbReference>
<evidence type="ECO:0000313" key="2">
    <source>
        <dbReference type="EMBL" id="AWW39490.1"/>
    </source>
</evidence>
<dbReference type="GO" id="GO:0016747">
    <property type="term" value="F:acyltransferase activity, transferring groups other than amino-acyl groups"/>
    <property type="evidence" value="ECO:0007669"/>
    <property type="project" value="InterPro"/>
</dbReference>